<dbReference type="EMBL" id="JAPEVG010000003">
    <property type="protein sequence ID" value="KAJ8501978.1"/>
    <property type="molecule type" value="Genomic_DNA"/>
</dbReference>
<keyword evidence="1" id="KW-0560">Oxidoreductase</keyword>
<proteinExistence type="predicted"/>
<evidence type="ECO:0000313" key="2">
    <source>
        <dbReference type="EMBL" id="KAJ8501978.1"/>
    </source>
</evidence>
<evidence type="ECO:0000313" key="3">
    <source>
        <dbReference type="Proteomes" id="UP001215151"/>
    </source>
</evidence>
<evidence type="ECO:0008006" key="4">
    <source>
        <dbReference type="Google" id="ProtNLM"/>
    </source>
</evidence>
<dbReference type="PANTHER" id="PTHR35870:SF1">
    <property type="entry name" value="PROTEIN, PUTATIVE (AFU_ORTHOLOGUE AFUA_5G03330)-RELATED"/>
    <property type="match status" value="1"/>
</dbReference>
<keyword evidence="3" id="KW-1185">Reference proteome</keyword>
<dbReference type="PANTHER" id="PTHR35870">
    <property type="entry name" value="PROTEIN, PUTATIVE (AFU_ORTHOLOGUE AFUA_5G03330)-RELATED"/>
    <property type="match status" value="1"/>
</dbReference>
<protein>
    <recommendedName>
        <fullName evidence="4">Oxidoreductase AflY</fullName>
    </recommendedName>
</protein>
<evidence type="ECO:0000256" key="1">
    <source>
        <dbReference type="ARBA" id="ARBA00023002"/>
    </source>
</evidence>
<accession>A0AAD7XH02</accession>
<dbReference type="AlphaFoldDB" id="A0AAD7XH02"/>
<dbReference type="InterPro" id="IPR025337">
    <property type="entry name" value="Questin_oxidase-like"/>
</dbReference>
<dbReference type="Pfam" id="PF14027">
    <property type="entry name" value="Questin_oxidase"/>
    <property type="match status" value="1"/>
</dbReference>
<organism evidence="2 3">
    <name type="scientific">Trametes cubensis</name>
    <dbReference type="NCBI Taxonomy" id="1111947"/>
    <lineage>
        <taxon>Eukaryota</taxon>
        <taxon>Fungi</taxon>
        <taxon>Dikarya</taxon>
        <taxon>Basidiomycota</taxon>
        <taxon>Agaricomycotina</taxon>
        <taxon>Agaricomycetes</taxon>
        <taxon>Polyporales</taxon>
        <taxon>Polyporaceae</taxon>
        <taxon>Trametes</taxon>
    </lineage>
</organism>
<dbReference type="GO" id="GO:0016491">
    <property type="term" value="F:oxidoreductase activity"/>
    <property type="evidence" value="ECO:0007669"/>
    <property type="project" value="UniProtKB-KW"/>
</dbReference>
<name>A0AAD7XH02_9APHY</name>
<dbReference type="Proteomes" id="UP001215151">
    <property type="component" value="Unassembled WGS sequence"/>
</dbReference>
<sequence>MTRSTVRLPATIRQGLLNLPGPTFVTKRTVERLLEEDRDNHHCFWGRIGFHNHLSHHILAAYDLGATSALLQKIYDAEAKSIEQWDLYALSRVGSDSAIGALEEVTTQNWTQFLGMGNAKYYPQYLDFFTKEIAEHGVGDTLEKYIFAPAANGNGACMLLRFVGGAVHPLIQTGYAAEFGSDAMVAQALAQAAVHDAFRPELFDLAGPPAPAENLAYQAREPTHRQPSKGHSLLSILRQAYNSDIMKPVMPYDPDALLSARFRAACTDGRPEEIRRLSALWQIDTTRGQAELDERVEELLWTTTLLLVGSGRRGRKPRLDFFLMHMLNASLFVPSLLAAIPTMESKATLLRAIVPVLLIYLTVRGRPRIDAELAMTYTATPRPPNEKLPEPYVSAIGKPEDDVDFNPWPGMVASVLHAPDAHTLKAIRVLYYAAQRYGRTPPGGVIGAFDMNGHETHEGIAKVDGSLFVRAAGVVMDTLGWVSHGQREGSWDRSALGWDDAWKDDD</sequence>
<reference evidence="2" key="1">
    <citation type="submission" date="2022-11" db="EMBL/GenBank/DDBJ databases">
        <title>Genome Sequence of Cubamyces cubensis.</title>
        <authorList>
            <person name="Buettner E."/>
        </authorList>
    </citation>
    <scope>NUCLEOTIDE SEQUENCE</scope>
    <source>
        <strain evidence="2">MPL-01</strain>
    </source>
</reference>
<comment type="caution">
    <text evidence="2">The sequence shown here is derived from an EMBL/GenBank/DDBJ whole genome shotgun (WGS) entry which is preliminary data.</text>
</comment>
<gene>
    <name evidence="2" type="ORF">ONZ51_g311</name>
</gene>